<organism evidence="2 3">
    <name type="scientific">Necator americanus</name>
    <name type="common">Human hookworm</name>
    <dbReference type="NCBI Taxonomy" id="51031"/>
    <lineage>
        <taxon>Eukaryota</taxon>
        <taxon>Metazoa</taxon>
        <taxon>Ecdysozoa</taxon>
        <taxon>Nematoda</taxon>
        <taxon>Chromadorea</taxon>
        <taxon>Rhabditida</taxon>
        <taxon>Rhabditina</taxon>
        <taxon>Rhabditomorpha</taxon>
        <taxon>Strongyloidea</taxon>
        <taxon>Ancylostomatidae</taxon>
        <taxon>Bunostominae</taxon>
        <taxon>Necator</taxon>
    </lineage>
</organism>
<name>A0ABR1DBT3_NECAM</name>
<protein>
    <submittedName>
        <fullName evidence="2">Uncharacterized protein</fullName>
    </submittedName>
</protein>
<dbReference type="Proteomes" id="UP001303046">
    <property type="component" value="Unassembled WGS sequence"/>
</dbReference>
<reference evidence="2 3" key="1">
    <citation type="submission" date="2023-08" db="EMBL/GenBank/DDBJ databases">
        <title>A Necator americanus chromosomal reference genome.</title>
        <authorList>
            <person name="Ilik V."/>
            <person name="Petrzelkova K.J."/>
            <person name="Pardy F."/>
            <person name="Fuh T."/>
            <person name="Niatou-Singa F.S."/>
            <person name="Gouil Q."/>
            <person name="Baker L."/>
            <person name="Ritchie M.E."/>
            <person name="Jex A.R."/>
            <person name="Gazzola D."/>
            <person name="Li H."/>
            <person name="Toshio Fujiwara R."/>
            <person name="Zhan B."/>
            <person name="Aroian R.V."/>
            <person name="Pafco B."/>
            <person name="Schwarz E.M."/>
        </authorList>
    </citation>
    <scope>NUCLEOTIDE SEQUENCE [LARGE SCALE GENOMIC DNA]</scope>
    <source>
        <strain evidence="2 3">Aroian</strain>
        <tissue evidence="2">Whole animal</tissue>
    </source>
</reference>
<feature type="region of interest" description="Disordered" evidence="1">
    <location>
        <begin position="186"/>
        <end position="209"/>
    </location>
</feature>
<evidence type="ECO:0000256" key="1">
    <source>
        <dbReference type="SAM" id="MobiDB-lite"/>
    </source>
</evidence>
<evidence type="ECO:0000313" key="2">
    <source>
        <dbReference type="EMBL" id="KAK6747947.1"/>
    </source>
</evidence>
<accession>A0ABR1DBT3</accession>
<evidence type="ECO:0000313" key="3">
    <source>
        <dbReference type="Proteomes" id="UP001303046"/>
    </source>
</evidence>
<feature type="compositionally biased region" description="Basic and acidic residues" evidence="1">
    <location>
        <begin position="656"/>
        <end position="691"/>
    </location>
</feature>
<sequence>MVAMVGTRRHKSRVQLRCICVRARNGAVEAAVGTELGPPQRWIVPGHAPPKRHEGAAILYGPMKYDHAICLENYSTPLCLELYTGSGEHAETLKEPMLNPQAAVAFDGSTMKYTVVSDKNLLEEADEGMTLDQDGKDLTLLQFCKTVEEAEAACEYRTAQQSSSKSHGDCGMARIVFDAKGDAMSEYSVEHSDTSSPTEPAYEEGKDGADGLDEVNMEFFREVLMSIIRETDLDIAHLKNRKDMFQQLYVQYFGTGPDGSITDDGEDHSRALTRKLGSKFLRRISSRIVKPSELFSHFDRLAENRKRRGTYAEKEKERRIPKRSRYDDDEDWAEEGAVTGSSGHVGRAGKVMRYPYISQEEEQRILLQSNMSASAYAQNLAKVLFADTLDLYFKDQDQSKRQWIHEAVDFRFPSHDRNAQLLKWKNCSQAINKNMRISERGAPDGEKGKRKQVECTYVSAEYENECYRKANRDPVKYAELMSLKLFEGSWDKFFKEQDPKMKDWLRECVDRRFFLNDKAKRDQRWKICAAACNRNRTKIVGKDGKEEEYPYFPKEVEEKCYQDANGVPYVYAEAMAKLLFPDTPHLFFKEQDLGKRNWLHDILDRRFPTPDKLHQIAKWKSCTTAINRNKTDKPSVGHITTANAKHSELTNSTKPSKKEHNSSAKPTEKKDQAKDKDSKKKRDQGKEDGDIKPNIMVRKNAEKERTEEAGSSLVKEDMPKRERESSRISARAKNRPEPYTSYPFVSEEEEIECFEASKKDVETYARSLARILFKDNLKALYKDQDEDRRVWLEEVVDFRFPTFTAVETKSKWAHAIKAINKNAGAH</sequence>
<gene>
    <name evidence="2" type="primary">Necator_chrIV.g14182</name>
    <name evidence="2" type="ORF">RB195_000888</name>
</gene>
<keyword evidence="3" id="KW-1185">Reference proteome</keyword>
<dbReference type="EMBL" id="JAVFWL010000004">
    <property type="protein sequence ID" value="KAK6747947.1"/>
    <property type="molecule type" value="Genomic_DNA"/>
</dbReference>
<feature type="region of interest" description="Disordered" evidence="1">
    <location>
        <begin position="628"/>
        <end position="741"/>
    </location>
</feature>
<comment type="caution">
    <text evidence="2">The sequence shown here is derived from an EMBL/GenBank/DDBJ whole genome shotgun (WGS) entry which is preliminary data.</text>
</comment>
<feature type="compositionally biased region" description="Basic and acidic residues" evidence="1">
    <location>
        <begin position="699"/>
        <end position="726"/>
    </location>
</feature>
<proteinExistence type="predicted"/>
<feature type="compositionally biased region" description="Polar residues" evidence="1">
    <location>
        <begin position="638"/>
        <end position="654"/>
    </location>
</feature>